<dbReference type="Pfam" id="PF07364">
    <property type="entry name" value="DUF1485"/>
    <property type="match status" value="1"/>
</dbReference>
<dbReference type="EMBL" id="WBOT01000003">
    <property type="protein sequence ID" value="KAB2332777.1"/>
    <property type="molecule type" value="Genomic_DNA"/>
</dbReference>
<proteinExistence type="predicted"/>
<name>A0A7V7UV73_9BACI</name>
<sequence>MKRGVNVKILIANFTTESNEHIDKKAEITDYLLAYGDDVQDLMHVRNIFKENNVEVIGSLYANAHSSGVVEENTFDFIAKRIFRDVKKYREELDGILLFLHGASKIENLNGSSGEPYIFKGIREIMGENFPIAVAVDPHGNLHKEYCESATIMRSYRESPHTDIAETLQTVAKMLVDLINDNRRTNAVYRKLPIILGGERSVSTDEPVKSINQELNKYEEDSRILSASWHVGYLRHDSQHAGCSIVVVPTSKEHAEYANIVADQLASFVIERRHDFHYHGETINPEDVVEETIKSNNNRIVLTDSGDNSTSGATGINTLLLHKFVNTDEYNDKNILFATINDPYAYNELSHYDIGDSVKVSIGKNLNELSAPVEIEGTIKSRGDVVYYFGSSKKMGDVITLSLKDKPIDVMVATTGISFAEIRQYDIANVNISDYNIVVVKQGYVFPELKKFADQSLMVLTPGTTYQVTEALEFKLIDRPMFPFDELKI</sequence>
<accession>A0A7V7UV73</accession>
<reference evidence="3 4" key="1">
    <citation type="journal article" date="2014" name="Arch. Microbiol.">
        <title>Bacillus mesophilum sp. nov., strain IITR-54T, a novel 4-chlorobiphenyl dechlorinating bacterium.</title>
        <authorList>
            <person name="Manickam N."/>
            <person name="Singh N.K."/>
            <person name="Bajaj A."/>
            <person name="Kumar R.M."/>
            <person name="Kaur G."/>
            <person name="Kaur N."/>
            <person name="Bala M."/>
            <person name="Kumar A."/>
            <person name="Mayilraj S."/>
        </authorList>
    </citation>
    <scope>NUCLEOTIDE SEQUENCE [LARGE SCALE GENOMIC DNA]</scope>
    <source>
        <strain evidence="3 4">IITR-54</strain>
    </source>
</reference>
<evidence type="ECO:0000313" key="4">
    <source>
        <dbReference type="Proteomes" id="UP000441354"/>
    </source>
</evidence>
<gene>
    <name evidence="3" type="ORF">F7732_11880</name>
</gene>
<dbReference type="Proteomes" id="UP000441354">
    <property type="component" value="Unassembled WGS sequence"/>
</dbReference>
<organism evidence="3 4">
    <name type="scientific">Bacillus mesophilum</name>
    <dbReference type="NCBI Taxonomy" id="1071718"/>
    <lineage>
        <taxon>Bacteria</taxon>
        <taxon>Bacillati</taxon>
        <taxon>Bacillota</taxon>
        <taxon>Bacilli</taxon>
        <taxon>Bacillales</taxon>
        <taxon>Bacillaceae</taxon>
        <taxon>Bacillus</taxon>
    </lineage>
</organism>
<evidence type="ECO:0000313" key="3">
    <source>
        <dbReference type="EMBL" id="KAB2332777.1"/>
    </source>
</evidence>
<dbReference type="AlphaFoldDB" id="A0A7V7UV73"/>
<keyword evidence="4" id="KW-1185">Reference proteome</keyword>
<dbReference type="InterPro" id="IPR015995">
    <property type="entry name" value="MlrC_N"/>
</dbReference>
<dbReference type="Pfam" id="PF07171">
    <property type="entry name" value="MlrC_C"/>
    <property type="match status" value="1"/>
</dbReference>
<protein>
    <submittedName>
        <fullName evidence="3">M81 family metallopeptidase</fullName>
    </submittedName>
</protein>
<evidence type="ECO:0000259" key="2">
    <source>
        <dbReference type="Pfam" id="PF07364"/>
    </source>
</evidence>
<dbReference type="InterPro" id="IPR010799">
    <property type="entry name" value="MlrC_C"/>
</dbReference>
<feature type="domain" description="Microcystin LR degradation protein MlrC C-terminal" evidence="1">
    <location>
        <begin position="302"/>
        <end position="475"/>
    </location>
</feature>
<comment type="caution">
    <text evidence="3">The sequence shown here is derived from an EMBL/GenBank/DDBJ whole genome shotgun (WGS) entry which is preliminary data.</text>
</comment>
<evidence type="ECO:0000259" key="1">
    <source>
        <dbReference type="Pfam" id="PF07171"/>
    </source>
</evidence>
<feature type="domain" description="Microcystin LR degradation protein MlrC N-terminal" evidence="2">
    <location>
        <begin position="8"/>
        <end position="291"/>
    </location>
</feature>